<dbReference type="InterPro" id="IPR050406">
    <property type="entry name" value="FGGY_Carb_Kinase"/>
</dbReference>
<evidence type="ECO:0000256" key="1">
    <source>
        <dbReference type="ARBA" id="ARBA00009156"/>
    </source>
</evidence>
<evidence type="ECO:0000256" key="2">
    <source>
        <dbReference type="ARBA" id="ARBA00022629"/>
    </source>
</evidence>
<dbReference type="Gene3D" id="3.30.420.40">
    <property type="match status" value="2"/>
</dbReference>
<comment type="similarity">
    <text evidence="1">Belongs to the FGGY kinase family.</text>
</comment>
<keyword evidence="3" id="KW-0808">Transferase</keyword>
<dbReference type="RefSeq" id="WP_208879211.1">
    <property type="nucleotide sequence ID" value="NZ_CP031320.1"/>
</dbReference>
<dbReference type="Pfam" id="PF02782">
    <property type="entry name" value="FGGY_C"/>
    <property type="match status" value="1"/>
</dbReference>
<dbReference type="InterPro" id="IPR018485">
    <property type="entry name" value="FGGY_C"/>
</dbReference>
<evidence type="ECO:0000313" key="8">
    <source>
        <dbReference type="Proteomes" id="UP000254425"/>
    </source>
</evidence>
<feature type="domain" description="Carbohydrate kinase FGGY N-terminal" evidence="5">
    <location>
        <begin position="8"/>
        <end position="247"/>
    </location>
</feature>
<dbReference type="PANTHER" id="PTHR43095">
    <property type="entry name" value="SUGAR KINASE"/>
    <property type="match status" value="1"/>
</dbReference>
<dbReference type="PIRSF" id="PIRSF000538">
    <property type="entry name" value="GlpK"/>
    <property type="match status" value="1"/>
</dbReference>
<proteinExistence type="inferred from homology"/>
<dbReference type="AlphaFoldDB" id="A0A345XQU4"/>
<gene>
    <name evidence="7" type="ORF">DVA86_16445</name>
</gene>
<dbReference type="GO" id="GO:0042732">
    <property type="term" value="P:D-xylose metabolic process"/>
    <property type="evidence" value="ECO:0007669"/>
    <property type="project" value="UniProtKB-KW"/>
</dbReference>
<name>A0A345XQU4_9ACTN</name>
<keyword evidence="4 7" id="KW-0418">Kinase</keyword>
<evidence type="ECO:0000259" key="6">
    <source>
        <dbReference type="Pfam" id="PF02782"/>
    </source>
</evidence>
<dbReference type="PANTHER" id="PTHR43095:SF5">
    <property type="entry name" value="XYLULOSE KINASE"/>
    <property type="match status" value="1"/>
</dbReference>
<keyword evidence="8" id="KW-1185">Reference proteome</keyword>
<dbReference type="KEGG" id="sarm:DVA86_16445"/>
<dbReference type="CDD" id="cd07783">
    <property type="entry name" value="ASKHA_NBD_FGGY_SePSK_AtXK1-like"/>
    <property type="match status" value="1"/>
</dbReference>
<dbReference type="Pfam" id="PF00370">
    <property type="entry name" value="FGGY_N"/>
    <property type="match status" value="1"/>
</dbReference>
<evidence type="ECO:0000259" key="5">
    <source>
        <dbReference type="Pfam" id="PF00370"/>
    </source>
</evidence>
<protein>
    <submittedName>
        <fullName evidence="7">Carbohydrate kinase</fullName>
    </submittedName>
</protein>
<dbReference type="InterPro" id="IPR000577">
    <property type="entry name" value="Carb_kinase_FGGY"/>
</dbReference>
<dbReference type="InterPro" id="IPR018484">
    <property type="entry name" value="FGGY_N"/>
</dbReference>
<accession>A0A345XQU4</accession>
<sequence length="514" mass="53071">MTDPDVSVGIDLGTQSVRAVAADRAGRVLGRGAAPLDSTRRGVRHTQSPAQWWQATAAACRQALAPVPPARVCAVAVDATSGTVLLAGPRGEPLTDALMYDDQRAAAEAAAVNTAGADTWRRLGYTRMGDQWALPKLLWLLRHEPGAAYASGAVLTHQNDHVNRRLTGHPVPADSSHALKSGLDLQADDWPWDVFKTLGIPETLLPPVVRPGTELGRVCAAAAAETGLPEGTAVVAGMTDGCAAQLGADATRTGDVNAVLGTTLVVKGVSERLPRDASGMLYAHRAAGGGWLPGGASNAGGRVLNAAFPGGDFTHLDARAAEHGPAGAVAYPLSGEGERFPFAAPRAHALLLGSPSGEAERYRVLLEGVAFVERLALDCLDLHGVPTDGTYTLSGGGASSAVWCQVRADVLGRPVRVTEQAGSAFGMAVLAGAYGGFAAGFAAGGGSGGAPCSPYAARLAATSRAMVRVRDTYAPRGEDHVRMLASYRRLVAELHDRGWLPTALADHATHRSAT</sequence>
<reference evidence="7 8" key="1">
    <citation type="submission" date="2018-07" db="EMBL/GenBank/DDBJ databases">
        <title>Draft genome of the type strain Streptomyces armeniacus ATCC 15676.</title>
        <authorList>
            <person name="Labana P."/>
            <person name="Gosse J.T."/>
            <person name="Boddy C.N."/>
        </authorList>
    </citation>
    <scope>NUCLEOTIDE SEQUENCE [LARGE SCALE GENOMIC DNA]</scope>
    <source>
        <strain evidence="7 8">ATCC 15676</strain>
    </source>
</reference>
<evidence type="ECO:0000313" key="7">
    <source>
        <dbReference type="EMBL" id="AXK34010.1"/>
    </source>
</evidence>
<dbReference type="EMBL" id="CP031320">
    <property type="protein sequence ID" value="AXK34010.1"/>
    <property type="molecule type" value="Genomic_DNA"/>
</dbReference>
<organism evidence="7 8">
    <name type="scientific">Streptomyces armeniacus</name>
    <dbReference type="NCBI Taxonomy" id="83291"/>
    <lineage>
        <taxon>Bacteria</taxon>
        <taxon>Bacillati</taxon>
        <taxon>Actinomycetota</taxon>
        <taxon>Actinomycetes</taxon>
        <taxon>Kitasatosporales</taxon>
        <taxon>Streptomycetaceae</taxon>
        <taxon>Streptomyces</taxon>
    </lineage>
</organism>
<feature type="domain" description="Carbohydrate kinase FGGY C-terminal" evidence="6">
    <location>
        <begin position="257"/>
        <end position="432"/>
    </location>
</feature>
<dbReference type="InterPro" id="IPR043129">
    <property type="entry name" value="ATPase_NBD"/>
</dbReference>
<keyword evidence="2" id="KW-0859">Xylose metabolism</keyword>
<keyword evidence="2" id="KW-0119">Carbohydrate metabolism</keyword>
<evidence type="ECO:0000256" key="4">
    <source>
        <dbReference type="ARBA" id="ARBA00022777"/>
    </source>
</evidence>
<evidence type="ECO:0000256" key="3">
    <source>
        <dbReference type="ARBA" id="ARBA00022679"/>
    </source>
</evidence>
<dbReference type="Proteomes" id="UP000254425">
    <property type="component" value="Chromosome"/>
</dbReference>
<dbReference type="GO" id="GO:0016301">
    <property type="term" value="F:kinase activity"/>
    <property type="evidence" value="ECO:0007669"/>
    <property type="project" value="UniProtKB-KW"/>
</dbReference>
<dbReference type="SUPFAM" id="SSF53067">
    <property type="entry name" value="Actin-like ATPase domain"/>
    <property type="match status" value="2"/>
</dbReference>